<feature type="domain" description="HTH cro/C1-type" evidence="1">
    <location>
        <begin position="51"/>
        <end position="88"/>
    </location>
</feature>
<accession>A0A4Q7MUM0</accession>
<dbReference type="InterPro" id="IPR001387">
    <property type="entry name" value="Cro/C1-type_HTH"/>
</dbReference>
<evidence type="ECO:0000313" key="3">
    <source>
        <dbReference type="Proteomes" id="UP000293874"/>
    </source>
</evidence>
<comment type="caution">
    <text evidence="2">The sequence shown here is derived from an EMBL/GenBank/DDBJ whole genome shotgun (WGS) entry which is preliminary data.</text>
</comment>
<organism evidence="2 3">
    <name type="scientific">Pseudobacter ginsenosidimutans</name>
    <dbReference type="NCBI Taxonomy" id="661488"/>
    <lineage>
        <taxon>Bacteria</taxon>
        <taxon>Pseudomonadati</taxon>
        <taxon>Bacteroidota</taxon>
        <taxon>Chitinophagia</taxon>
        <taxon>Chitinophagales</taxon>
        <taxon>Chitinophagaceae</taxon>
        <taxon>Pseudobacter</taxon>
    </lineage>
</organism>
<name>A0A4Q7MUM0_9BACT</name>
<dbReference type="PROSITE" id="PS50943">
    <property type="entry name" value="HTH_CROC1"/>
    <property type="match status" value="1"/>
</dbReference>
<dbReference type="AlphaFoldDB" id="A0A4Q7MUM0"/>
<protein>
    <recommendedName>
        <fullName evidence="1">HTH cro/C1-type domain-containing protein</fullName>
    </recommendedName>
</protein>
<dbReference type="Proteomes" id="UP000293874">
    <property type="component" value="Unassembled WGS sequence"/>
</dbReference>
<reference evidence="2 3" key="1">
    <citation type="submission" date="2019-02" db="EMBL/GenBank/DDBJ databases">
        <title>Genomic Encyclopedia of Type Strains, Phase IV (KMG-IV): sequencing the most valuable type-strain genomes for metagenomic binning, comparative biology and taxonomic classification.</title>
        <authorList>
            <person name="Goeker M."/>
        </authorList>
    </citation>
    <scope>NUCLEOTIDE SEQUENCE [LARGE SCALE GENOMIC DNA]</scope>
    <source>
        <strain evidence="2 3">DSM 18116</strain>
    </source>
</reference>
<sequence length="119" mass="13370">MEEKEKDLIKLKAALVFKKIIDNNKGIAEKLKEQNAINPDLITSYRKWETASGVPIASISEIMTGERNASLTTLVTLINSLGINTQTFGQAFDNITESELRDFKKELNRKISDKGKTKK</sequence>
<dbReference type="RefSeq" id="WP_130542137.1">
    <property type="nucleotide sequence ID" value="NZ_CP042431.1"/>
</dbReference>
<gene>
    <name evidence="2" type="ORF">EV199_3567</name>
</gene>
<keyword evidence="3" id="KW-1185">Reference proteome</keyword>
<dbReference type="EMBL" id="SGXA01000002">
    <property type="protein sequence ID" value="RZS71659.1"/>
    <property type="molecule type" value="Genomic_DNA"/>
</dbReference>
<proteinExistence type="predicted"/>
<evidence type="ECO:0000313" key="2">
    <source>
        <dbReference type="EMBL" id="RZS71659.1"/>
    </source>
</evidence>
<evidence type="ECO:0000259" key="1">
    <source>
        <dbReference type="PROSITE" id="PS50943"/>
    </source>
</evidence>